<protein>
    <submittedName>
        <fullName evidence="1">Uncharacterized protein</fullName>
    </submittedName>
</protein>
<dbReference type="Proteomes" id="UP000550895">
    <property type="component" value="Unassembled WGS sequence"/>
</dbReference>
<organism evidence="1 2">
    <name type="scientific">Rhizobium rosettiformans</name>
    <dbReference type="NCBI Taxonomy" id="1368430"/>
    <lineage>
        <taxon>Bacteria</taxon>
        <taxon>Pseudomonadati</taxon>
        <taxon>Pseudomonadota</taxon>
        <taxon>Alphaproteobacteria</taxon>
        <taxon>Hyphomicrobiales</taxon>
        <taxon>Rhizobiaceae</taxon>
        <taxon>Rhizobium/Agrobacterium group</taxon>
        <taxon>Rhizobium</taxon>
    </lineage>
</organism>
<dbReference type="AlphaFoldDB" id="A0A7W8HN73"/>
<proteinExistence type="predicted"/>
<keyword evidence="2" id="KW-1185">Reference proteome</keyword>
<comment type="caution">
    <text evidence="1">The sequence shown here is derived from an EMBL/GenBank/DDBJ whole genome shotgun (WGS) entry which is preliminary data.</text>
</comment>
<reference evidence="1 2" key="1">
    <citation type="submission" date="2020-08" db="EMBL/GenBank/DDBJ databases">
        <title>Genomic Encyclopedia of Type Strains, Phase IV (KMG-IV): sequencing the most valuable type-strain genomes for metagenomic binning, comparative biology and taxonomic classification.</title>
        <authorList>
            <person name="Goeker M."/>
        </authorList>
    </citation>
    <scope>NUCLEOTIDE SEQUENCE [LARGE SCALE GENOMIC DNA]</scope>
    <source>
        <strain evidence="1 2">DSM 26376</strain>
    </source>
</reference>
<accession>A0A7W8HN73</accession>
<sequence>MNSMAALLVIVACHPQDTTCLQDPVAVISYDTDDACYNALPQELRRARAMADIIYGDCFPVSADLVAGRDIRQTIDPGKLAVLDAPVSVAGPAEAQALIAPIPAERYGAIR</sequence>
<evidence type="ECO:0000313" key="2">
    <source>
        <dbReference type="Proteomes" id="UP000550895"/>
    </source>
</evidence>
<evidence type="ECO:0000313" key="1">
    <source>
        <dbReference type="EMBL" id="MBB5275147.1"/>
    </source>
</evidence>
<dbReference type="RefSeq" id="WP_246034972.1">
    <property type="nucleotide sequence ID" value="NZ_JACHGA010000002.1"/>
</dbReference>
<gene>
    <name evidence="1" type="ORF">HNR26_001191</name>
</gene>
<name>A0A7W8HN73_9HYPH</name>
<dbReference type="EMBL" id="JACHGA010000002">
    <property type="protein sequence ID" value="MBB5275147.1"/>
    <property type="molecule type" value="Genomic_DNA"/>
</dbReference>